<evidence type="ECO:0000259" key="1">
    <source>
        <dbReference type="Pfam" id="PF12680"/>
    </source>
</evidence>
<protein>
    <submittedName>
        <fullName evidence="2">Nuclear transport factor 2 family protein</fullName>
    </submittedName>
</protein>
<dbReference type="Proteomes" id="UP001361239">
    <property type="component" value="Unassembled WGS sequence"/>
</dbReference>
<name>A0ABU8S150_9SPHN</name>
<dbReference type="Pfam" id="PF12680">
    <property type="entry name" value="SnoaL_2"/>
    <property type="match status" value="1"/>
</dbReference>
<feature type="domain" description="SnoaL-like" evidence="1">
    <location>
        <begin position="14"/>
        <end position="107"/>
    </location>
</feature>
<proteinExistence type="predicted"/>
<dbReference type="Gene3D" id="3.10.450.50">
    <property type="match status" value="1"/>
</dbReference>
<organism evidence="2 3">
    <name type="scientific">Novosphingobium anseongense</name>
    <dbReference type="NCBI Taxonomy" id="3133436"/>
    <lineage>
        <taxon>Bacteria</taxon>
        <taxon>Pseudomonadati</taxon>
        <taxon>Pseudomonadota</taxon>
        <taxon>Alphaproteobacteria</taxon>
        <taxon>Sphingomonadales</taxon>
        <taxon>Sphingomonadaceae</taxon>
        <taxon>Novosphingobium</taxon>
    </lineage>
</organism>
<accession>A0ABU8S150</accession>
<dbReference type="SUPFAM" id="SSF54427">
    <property type="entry name" value="NTF2-like"/>
    <property type="match status" value="1"/>
</dbReference>
<comment type="caution">
    <text evidence="2">The sequence shown here is derived from an EMBL/GenBank/DDBJ whole genome shotgun (WGS) entry which is preliminary data.</text>
</comment>
<dbReference type="InterPro" id="IPR037401">
    <property type="entry name" value="SnoaL-like"/>
</dbReference>
<reference evidence="2 3" key="1">
    <citation type="submission" date="2024-03" db="EMBL/GenBank/DDBJ databases">
        <authorList>
            <person name="Jo J.-H."/>
        </authorList>
    </citation>
    <scope>NUCLEOTIDE SEQUENCE [LARGE SCALE GENOMIC DNA]</scope>
    <source>
        <strain evidence="2 3">PS1R-30</strain>
    </source>
</reference>
<sequence>MTHSPNDLARLYTEEVWNKGNAELIRQICADPMIRHEAGKRMELSHDQQVERVRQTVATNAPHFENQFVVADADHVVLVWNMDTSSEKVPKMAGIEVFRVRDGRLAECWNHPHAIGHWG</sequence>
<keyword evidence="3" id="KW-1185">Reference proteome</keyword>
<dbReference type="RefSeq" id="WP_339589018.1">
    <property type="nucleotide sequence ID" value="NZ_JBBHJZ010000005.1"/>
</dbReference>
<dbReference type="EMBL" id="JBBHJZ010000005">
    <property type="protein sequence ID" value="MEJ5979078.1"/>
    <property type="molecule type" value="Genomic_DNA"/>
</dbReference>
<evidence type="ECO:0000313" key="3">
    <source>
        <dbReference type="Proteomes" id="UP001361239"/>
    </source>
</evidence>
<dbReference type="InterPro" id="IPR032710">
    <property type="entry name" value="NTF2-like_dom_sf"/>
</dbReference>
<gene>
    <name evidence="2" type="ORF">WG901_20665</name>
</gene>
<evidence type="ECO:0000313" key="2">
    <source>
        <dbReference type="EMBL" id="MEJ5979078.1"/>
    </source>
</evidence>